<sequence>MEHRKCGDADVIAQDLEATSTHLGVNHEAREGQGVAVATGTVIEEKWSELSNLHVAGDSEETAQSQPSSSCSAGSSRHKIRRISSYAHLTTSQDDGEFSKSSLSFILDDQAASAAFEDKDFTSGGKISSASITTSRSRSTGDLARAAMVDYAVTLEDDLATAAQSGHTCRSSGKQPSTNGKRRARRPPSRICKHESCEQYVVDQGLCVRHGGGKRCQTLGCTSRAKHRGRCWKHGGSTQCKVPRCNNRAKSRGFCWSHGGGTKCKAENCEKIAISNGLCWADGGGKRCMMEGCMRQAYERTDNLCNNHYQERSGAGWKAEVWPILDDEEKLSAL</sequence>
<dbReference type="Pfam" id="PF24906">
    <property type="entry name" value="Zf_WRKY19"/>
    <property type="match status" value="1"/>
</dbReference>
<gene>
    <name evidence="3" type="ORF">PDE001_LOCUS8277</name>
</gene>
<evidence type="ECO:0000313" key="3">
    <source>
        <dbReference type="EMBL" id="CAI5742483.1"/>
    </source>
</evidence>
<comment type="caution">
    <text evidence="3">The sequence shown here is derived from an EMBL/GenBank/DDBJ whole genome shotgun (WGS) entry which is preliminary data.</text>
</comment>
<organism evidence="3 4">
    <name type="scientific">Peronospora destructor</name>
    <dbReference type="NCBI Taxonomy" id="86335"/>
    <lineage>
        <taxon>Eukaryota</taxon>
        <taxon>Sar</taxon>
        <taxon>Stramenopiles</taxon>
        <taxon>Oomycota</taxon>
        <taxon>Peronosporomycetes</taxon>
        <taxon>Peronosporales</taxon>
        <taxon>Peronosporaceae</taxon>
        <taxon>Peronospora</taxon>
    </lineage>
</organism>
<feature type="region of interest" description="Disordered" evidence="1">
    <location>
        <begin position="57"/>
        <end position="77"/>
    </location>
</feature>
<proteinExistence type="predicted"/>
<reference evidence="3" key="1">
    <citation type="submission" date="2022-12" db="EMBL/GenBank/DDBJ databases">
        <authorList>
            <person name="Webb A."/>
        </authorList>
    </citation>
    <scope>NUCLEOTIDE SEQUENCE</scope>
    <source>
        <strain evidence="3">Pd1</strain>
    </source>
</reference>
<keyword evidence="4" id="KW-1185">Reference proteome</keyword>
<dbReference type="EMBL" id="CANTFM010001716">
    <property type="protein sequence ID" value="CAI5742483.1"/>
    <property type="molecule type" value="Genomic_DNA"/>
</dbReference>
<dbReference type="PANTHER" id="PTHR31827">
    <property type="entry name" value="EMB|CAB89363.1"/>
    <property type="match status" value="1"/>
</dbReference>
<dbReference type="Proteomes" id="UP001162029">
    <property type="component" value="Unassembled WGS sequence"/>
</dbReference>
<feature type="region of interest" description="Disordered" evidence="1">
    <location>
        <begin position="164"/>
        <end position="187"/>
    </location>
</feature>
<evidence type="ECO:0000259" key="2">
    <source>
        <dbReference type="Pfam" id="PF24906"/>
    </source>
</evidence>
<feature type="compositionally biased region" description="Low complexity" evidence="1">
    <location>
        <begin position="65"/>
        <end position="75"/>
    </location>
</feature>
<feature type="compositionally biased region" description="Polar residues" evidence="1">
    <location>
        <begin position="164"/>
        <end position="179"/>
    </location>
</feature>
<evidence type="ECO:0000256" key="1">
    <source>
        <dbReference type="SAM" id="MobiDB-lite"/>
    </source>
</evidence>
<feature type="domain" description="WRKY19-like zinc finger" evidence="2">
    <location>
        <begin position="239"/>
        <end position="260"/>
    </location>
</feature>
<accession>A0AAV0V1T9</accession>
<evidence type="ECO:0000313" key="4">
    <source>
        <dbReference type="Proteomes" id="UP001162029"/>
    </source>
</evidence>
<protein>
    <recommendedName>
        <fullName evidence="2">WRKY19-like zinc finger domain-containing protein</fullName>
    </recommendedName>
</protein>
<dbReference type="PANTHER" id="PTHR31827:SF1">
    <property type="entry name" value="EMB|CAB89363.1"/>
    <property type="match status" value="1"/>
</dbReference>
<dbReference type="InterPro" id="IPR056866">
    <property type="entry name" value="Znf_WRKY19"/>
</dbReference>
<dbReference type="AlphaFoldDB" id="A0AAV0V1T9"/>
<name>A0AAV0V1T9_9STRA</name>